<evidence type="ECO:0000256" key="2">
    <source>
        <dbReference type="SAM" id="SignalP"/>
    </source>
</evidence>
<feature type="signal peptide" evidence="2">
    <location>
        <begin position="1"/>
        <end position="27"/>
    </location>
</feature>
<reference evidence="3" key="1">
    <citation type="submission" date="2015-04" db="EMBL/GenBank/DDBJ databases">
        <title>The genome sequence of the plant pathogenic Rhizarian Plasmodiophora brassicae reveals insights in its biotrophic life cycle and the origin of chitin synthesis.</title>
        <authorList>
            <person name="Schwelm A."/>
            <person name="Fogelqvist J."/>
            <person name="Knaust A."/>
            <person name="Julke S."/>
            <person name="Lilja T."/>
            <person name="Dhandapani V."/>
            <person name="Bonilla-Rosso G."/>
            <person name="Karlsson M."/>
            <person name="Shevchenko A."/>
            <person name="Choi S.R."/>
            <person name="Kim H.G."/>
            <person name="Park J.Y."/>
            <person name="Lim Y.P."/>
            <person name="Ludwig-Muller J."/>
            <person name="Dixelius C."/>
        </authorList>
    </citation>
    <scope>NUCLEOTIDE SEQUENCE</scope>
    <source>
        <tissue evidence="3">Potato root galls</tissue>
    </source>
</reference>
<proteinExistence type="predicted"/>
<accession>A0A0H5QJ01</accession>
<keyword evidence="2" id="KW-0732">Signal</keyword>
<feature type="region of interest" description="Disordered" evidence="1">
    <location>
        <begin position="381"/>
        <end position="401"/>
    </location>
</feature>
<dbReference type="EMBL" id="HACM01001653">
    <property type="protein sequence ID" value="CRZ02095.1"/>
    <property type="molecule type" value="Transcribed_RNA"/>
</dbReference>
<evidence type="ECO:0000313" key="3">
    <source>
        <dbReference type="EMBL" id="CRZ02095.1"/>
    </source>
</evidence>
<feature type="non-terminal residue" evidence="3">
    <location>
        <position position="401"/>
    </location>
</feature>
<feature type="chain" id="PRO_5005223440" description="TauD/TfdA-like domain-containing protein" evidence="2">
    <location>
        <begin position="28"/>
        <end position="401"/>
    </location>
</feature>
<dbReference type="AlphaFoldDB" id="A0A0H5QJ01"/>
<protein>
    <recommendedName>
        <fullName evidence="4">TauD/TfdA-like domain-containing protein</fullName>
    </recommendedName>
</protein>
<sequence>PAMSLIISGSAIILSIVFHWLFIPVNCEEKDGTQYPQIRVLKADYNSKQFSFEGLIQQNIELEPMNSPENPPRDFSAAEMINVLESDLGFGVLSIPEDLKQTLMFAARLSMDDDGFVVPILTAMYNEFKGVHDDWIVIPSKVQRRGSKQAPSWFAHTDFSRDVDLKFLLTDSSLSFDVVQLLARHPRIRTAALRKYKGDIERFLLDRLTLVYLMNIWVPLRPVESWPLAFKPRSQLEESRIHNCLTSPDPLQLTGPHRFQVLKESNAKTPEKWYTRFDMQFDEMYIWNSSSVVHSAVKIRNGDPRSSFDVRLMIVKANFDFSKSICSGEPAGTLCYSSRLYNQIYKTCFEHHKTLSTLKYLGFPQSCEERLAAVNSEPSLSLLSSTPVSDPDPGSYTIHNN</sequence>
<name>A0A0H5QJ01_9EUKA</name>
<evidence type="ECO:0008006" key="4">
    <source>
        <dbReference type="Google" id="ProtNLM"/>
    </source>
</evidence>
<feature type="non-terminal residue" evidence="3">
    <location>
        <position position="1"/>
    </location>
</feature>
<evidence type="ECO:0000256" key="1">
    <source>
        <dbReference type="SAM" id="MobiDB-lite"/>
    </source>
</evidence>
<feature type="compositionally biased region" description="Low complexity" evidence="1">
    <location>
        <begin position="381"/>
        <end position="393"/>
    </location>
</feature>
<organism evidence="3">
    <name type="scientific">Spongospora subterranea</name>
    <dbReference type="NCBI Taxonomy" id="70186"/>
    <lineage>
        <taxon>Eukaryota</taxon>
        <taxon>Sar</taxon>
        <taxon>Rhizaria</taxon>
        <taxon>Endomyxa</taxon>
        <taxon>Phytomyxea</taxon>
        <taxon>Plasmodiophorida</taxon>
        <taxon>Plasmodiophoridae</taxon>
        <taxon>Spongospora</taxon>
    </lineage>
</organism>